<dbReference type="Pfam" id="PF15406">
    <property type="entry name" value="PH_6"/>
    <property type="match status" value="1"/>
</dbReference>
<feature type="compositionally biased region" description="Low complexity" evidence="1">
    <location>
        <begin position="23"/>
        <end position="39"/>
    </location>
</feature>
<feature type="compositionally biased region" description="Basic and acidic residues" evidence="1">
    <location>
        <begin position="1"/>
        <end position="11"/>
    </location>
</feature>
<feature type="compositionally biased region" description="Basic and acidic residues" evidence="1">
    <location>
        <begin position="50"/>
        <end position="71"/>
    </location>
</feature>
<evidence type="ECO:0000259" key="2">
    <source>
        <dbReference type="Pfam" id="PF15406"/>
    </source>
</evidence>
<gene>
    <name evidence="3" type="ORF">B9Z19DRAFT_968366</name>
</gene>
<feature type="region of interest" description="Disordered" evidence="1">
    <location>
        <begin position="217"/>
        <end position="560"/>
    </location>
</feature>
<keyword evidence="4" id="KW-1185">Reference proteome</keyword>
<feature type="compositionally biased region" description="Low complexity" evidence="1">
    <location>
        <begin position="285"/>
        <end position="303"/>
    </location>
</feature>
<accession>A0A2T7A3P1</accession>
<feature type="compositionally biased region" description="Basic and acidic residues" evidence="1">
    <location>
        <begin position="229"/>
        <end position="247"/>
    </location>
</feature>
<dbReference type="EMBL" id="NESQ01000029">
    <property type="protein sequence ID" value="PUU82339.1"/>
    <property type="molecule type" value="Genomic_DNA"/>
</dbReference>
<feature type="compositionally biased region" description="Basic and acidic residues" evidence="1">
    <location>
        <begin position="346"/>
        <end position="374"/>
    </location>
</feature>
<dbReference type="AlphaFoldDB" id="A0A2T7A3P1"/>
<dbReference type="PANTHER" id="PTHR42073">
    <property type="entry name" value="MEIOTIC EXPRESSION UP-REGULATED PROTEIN 6"/>
    <property type="match status" value="1"/>
</dbReference>
<feature type="compositionally biased region" description="Basic and acidic residues" evidence="1">
    <location>
        <begin position="476"/>
        <end position="489"/>
    </location>
</feature>
<evidence type="ECO:0000313" key="4">
    <source>
        <dbReference type="Proteomes" id="UP000244722"/>
    </source>
</evidence>
<dbReference type="SUPFAM" id="SSF50729">
    <property type="entry name" value="PH domain-like"/>
    <property type="match status" value="1"/>
</dbReference>
<organism evidence="3 4">
    <name type="scientific">Tuber borchii</name>
    <name type="common">White truffle</name>
    <dbReference type="NCBI Taxonomy" id="42251"/>
    <lineage>
        <taxon>Eukaryota</taxon>
        <taxon>Fungi</taxon>
        <taxon>Dikarya</taxon>
        <taxon>Ascomycota</taxon>
        <taxon>Pezizomycotina</taxon>
        <taxon>Pezizomycetes</taxon>
        <taxon>Pezizales</taxon>
        <taxon>Tuberaceae</taxon>
        <taxon>Tuber</taxon>
    </lineage>
</organism>
<name>A0A2T7A3P1_TUBBO</name>
<reference evidence="3 4" key="1">
    <citation type="submission" date="2017-04" db="EMBL/GenBank/DDBJ databases">
        <title>Draft genome sequence of Tuber borchii Vittad., a whitish edible truffle.</title>
        <authorList>
            <consortium name="DOE Joint Genome Institute"/>
            <person name="Murat C."/>
            <person name="Kuo A."/>
            <person name="Barry K.W."/>
            <person name="Clum A."/>
            <person name="Dockter R.B."/>
            <person name="Fauchery L."/>
            <person name="Iotti M."/>
            <person name="Kohler A."/>
            <person name="Labutti K."/>
            <person name="Lindquist E.A."/>
            <person name="Lipzen A."/>
            <person name="Ohm R.A."/>
            <person name="Wang M."/>
            <person name="Grigoriev I.V."/>
            <person name="Zambonelli A."/>
            <person name="Martin F.M."/>
        </authorList>
    </citation>
    <scope>NUCLEOTIDE SEQUENCE [LARGE SCALE GENOMIC DNA]</scope>
    <source>
        <strain evidence="3 4">Tbo3840</strain>
    </source>
</reference>
<protein>
    <submittedName>
        <fullName evidence="3">Pleckstrin homology domain-domain-containing protein</fullName>
    </submittedName>
</protein>
<feature type="region of interest" description="Disordered" evidence="1">
    <location>
        <begin position="1"/>
        <end position="76"/>
    </location>
</feature>
<evidence type="ECO:0000313" key="3">
    <source>
        <dbReference type="EMBL" id="PUU82339.1"/>
    </source>
</evidence>
<feature type="compositionally biased region" description="Basic and acidic residues" evidence="1">
    <location>
        <begin position="304"/>
        <end position="324"/>
    </location>
</feature>
<dbReference type="InterPro" id="IPR039483">
    <property type="entry name" value="Meu6_PH_dom"/>
</dbReference>
<sequence length="586" mass="62447">MSDPVKPEDTKPVAAEPPKPAGTEEVAPVPETVAAPVTTSDDVTPVAADKPAEETAATEEKKEDDKPEPKEITQGTLSKFPSGLLAFFKTKRFFYFQDEPIPEDRLKVYLQKANSAHGIAAYASQTGKGLLLYSKAEGQSPHGIIKLADVTEVTSVGAAKFVLKIPNGGDLHFESPGERDSWVFTLRHKITEAKAIEEEIVSSDGYKATLEKLKNPTPIATAKAPEGPVETKEEKETGEAKPEEGAENRSASKNRKRTSVFGFRKKEKVEEKKEEKDEPKEEPGAVEPTTATTDAPAEVPVVAEAKEAEDAKPAEETKQAEKATEAPAAPKTAKRHSYFNVNVFNRGERKDKEVADDKKEEEAKPEPTEPKTEGEAAPAEVKPVDVVAPEASTAAEKSPASSPPKSRFYTGIFDRKSEKAEKEPETKPAEASTEPAAVPVIATDSTATPAEESTEATSPTTGPKEQKRKSSFFSPFKKEKKADDVKSDTEEGEPSSPKPSTSPVPKPGLLTLIRRASKAGKGKETESKEVVAPATVAEEVTPAATATTAETETPNGAPVATESDAIGEVVPETVAVGQGHAVQAAA</sequence>
<dbReference type="InterPro" id="IPR039712">
    <property type="entry name" value="Meu6"/>
</dbReference>
<dbReference type="PANTHER" id="PTHR42073:SF1">
    <property type="entry name" value="MEIOTIC EXPRESSION UP-REGULATED PROTEIN 6"/>
    <property type="match status" value="1"/>
</dbReference>
<dbReference type="Proteomes" id="UP000244722">
    <property type="component" value="Unassembled WGS sequence"/>
</dbReference>
<feature type="compositionally biased region" description="Low complexity" evidence="1">
    <location>
        <begin position="388"/>
        <end position="406"/>
    </location>
</feature>
<dbReference type="CDD" id="cd00821">
    <property type="entry name" value="PH"/>
    <property type="match status" value="1"/>
</dbReference>
<feature type="domain" description="Meiotic expression up-regulated protein 6 PH" evidence="2">
    <location>
        <begin position="87"/>
        <end position="188"/>
    </location>
</feature>
<comment type="caution">
    <text evidence="3">The sequence shown here is derived from an EMBL/GenBank/DDBJ whole genome shotgun (WGS) entry which is preliminary data.</text>
</comment>
<feature type="compositionally biased region" description="Basic residues" evidence="1">
    <location>
        <begin position="252"/>
        <end position="266"/>
    </location>
</feature>
<evidence type="ECO:0000256" key="1">
    <source>
        <dbReference type="SAM" id="MobiDB-lite"/>
    </source>
</evidence>
<feature type="compositionally biased region" description="Low complexity" evidence="1">
    <location>
        <begin position="445"/>
        <end position="461"/>
    </location>
</feature>
<feature type="compositionally biased region" description="Pro residues" evidence="1">
    <location>
        <begin position="496"/>
        <end position="506"/>
    </location>
</feature>
<proteinExistence type="predicted"/>
<feature type="compositionally biased region" description="Basic and acidic residues" evidence="1">
    <location>
        <begin position="413"/>
        <end position="428"/>
    </location>
</feature>
<feature type="compositionally biased region" description="Basic and acidic residues" evidence="1">
    <location>
        <begin position="267"/>
        <end position="283"/>
    </location>
</feature>
<feature type="compositionally biased region" description="Low complexity" evidence="1">
    <location>
        <begin position="530"/>
        <end position="554"/>
    </location>
</feature>
<dbReference type="OrthoDB" id="5593352at2759"/>